<dbReference type="CDD" id="cd07816">
    <property type="entry name" value="Bet_v1-like"/>
    <property type="match status" value="1"/>
</dbReference>
<name>A0A540KAE1_MALBA</name>
<proteinExistence type="inferred from homology"/>
<dbReference type="SMR" id="A0A540KAE1"/>
<dbReference type="GO" id="GO:0006952">
    <property type="term" value="P:defense response"/>
    <property type="evidence" value="ECO:0007669"/>
    <property type="project" value="UniProtKB-KW"/>
</dbReference>
<dbReference type="FunFam" id="3.30.530.20:FF:000007">
    <property type="entry name" value="Major pollen allergen Bet v 1-A"/>
    <property type="match status" value="1"/>
</dbReference>
<dbReference type="PANTHER" id="PTHR31213">
    <property type="entry name" value="OS08G0374000 PROTEIN-RELATED"/>
    <property type="match status" value="1"/>
</dbReference>
<dbReference type="InterPro" id="IPR050279">
    <property type="entry name" value="Plant_def-hormone_signal"/>
</dbReference>
<dbReference type="InterPro" id="IPR024949">
    <property type="entry name" value="Bet_v_I_allergen"/>
</dbReference>
<dbReference type="GO" id="GO:0010427">
    <property type="term" value="F:abscisic acid binding"/>
    <property type="evidence" value="ECO:0007669"/>
    <property type="project" value="InterPro"/>
</dbReference>
<dbReference type="EMBL" id="VIEB01001597">
    <property type="protein sequence ID" value="TQD71198.1"/>
    <property type="molecule type" value="Genomic_DNA"/>
</dbReference>
<evidence type="ECO:0000256" key="4">
    <source>
        <dbReference type="ARBA" id="ARBA00071156"/>
    </source>
</evidence>
<protein>
    <recommendedName>
        <fullName evidence="4">Major allergen Mal d 1</fullName>
    </recommendedName>
    <alternativeName>
        <fullName evidence="5">Allergen Mal d I</fullName>
    </alternativeName>
</protein>
<reference evidence="7 8" key="1">
    <citation type="journal article" date="2019" name="G3 (Bethesda)">
        <title>Sequencing of a Wild Apple (Malus baccata) Genome Unravels the Differences Between Cultivated and Wild Apple Species Regarding Disease Resistance and Cold Tolerance.</title>
        <authorList>
            <person name="Chen X."/>
        </authorList>
    </citation>
    <scope>NUCLEOTIDE SEQUENCE [LARGE SCALE GENOMIC DNA]</scope>
    <source>
        <strain evidence="8">cv. Shandingzi</strain>
        <tissue evidence="7">Leaves</tissue>
    </source>
</reference>
<dbReference type="GO" id="GO:0038023">
    <property type="term" value="F:signaling receptor activity"/>
    <property type="evidence" value="ECO:0007669"/>
    <property type="project" value="InterPro"/>
</dbReference>
<dbReference type="STRING" id="106549.A0A540KAE1"/>
<dbReference type="InterPro" id="IPR000916">
    <property type="entry name" value="Bet_v_I/MLP"/>
</dbReference>
<dbReference type="Pfam" id="PF00407">
    <property type="entry name" value="Bet_v_1"/>
    <property type="match status" value="1"/>
</dbReference>
<comment type="similarity">
    <text evidence="1">Belongs to the BetVI family.</text>
</comment>
<accession>A0A540KAE1</accession>
<evidence type="ECO:0000313" key="8">
    <source>
        <dbReference type="Proteomes" id="UP000315295"/>
    </source>
</evidence>
<sequence>MGVFTRTDEYTSPIPPDRLFKALVLDAHILIPELMPEAVKSIDTLEGDGRAGSIKKINFAEGIQLKSVINRVDEVDEENFVYAYTLVEGEPLVVEKLEYITYKAKFEAASDGGSKNRLVSNYYTKGDIVLKEEEIKAGREKALGMYRVVETYLLQNPDAYA</sequence>
<evidence type="ECO:0000256" key="3">
    <source>
        <dbReference type="ARBA" id="ARBA00023265"/>
    </source>
</evidence>
<evidence type="ECO:0000256" key="2">
    <source>
        <dbReference type="ARBA" id="ARBA00022821"/>
    </source>
</evidence>
<dbReference type="InterPro" id="IPR023393">
    <property type="entry name" value="START-like_dom_sf"/>
</dbReference>
<dbReference type="GO" id="GO:0009738">
    <property type="term" value="P:abscisic acid-activated signaling pathway"/>
    <property type="evidence" value="ECO:0007669"/>
    <property type="project" value="InterPro"/>
</dbReference>
<gene>
    <name evidence="7" type="ORF">C1H46_043265</name>
</gene>
<dbReference type="PANTHER" id="PTHR31213:SF70">
    <property type="entry name" value="MAJOR ALLERGEN PRU AR 1-LIKE"/>
    <property type="match status" value="1"/>
</dbReference>
<comment type="caution">
    <text evidence="7">The sequence shown here is derived from an EMBL/GenBank/DDBJ whole genome shotgun (WGS) entry which is preliminary data.</text>
</comment>
<dbReference type="SUPFAM" id="SSF55961">
    <property type="entry name" value="Bet v1-like"/>
    <property type="match status" value="1"/>
</dbReference>
<evidence type="ECO:0000313" key="7">
    <source>
        <dbReference type="EMBL" id="TQD71198.1"/>
    </source>
</evidence>
<dbReference type="GO" id="GO:0005737">
    <property type="term" value="C:cytoplasm"/>
    <property type="evidence" value="ECO:0007669"/>
    <property type="project" value="TreeGrafter"/>
</dbReference>
<evidence type="ECO:0000256" key="1">
    <source>
        <dbReference type="ARBA" id="ARBA00009744"/>
    </source>
</evidence>
<keyword evidence="3" id="KW-0568">Pathogenesis-related protein</keyword>
<dbReference type="PRINTS" id="PR00634">
    <property type="entry name" value="BETALLERGEN"/>
</dbReference>
<dbReference type="AlphaFoldDB" id="A0A540KAE1"/>
<dbReference type="Gene3D" id="3.30.530.20">
    <property type="match status" value="1"/>
</dbReference>
<organism evidence="7 8">
    <name type="scientific">Malus baccata</name>
    <name type="common">Siberian crab apple</name>
    <name type="synonym">Pyrus baccata</name>
    <dbReference type="NCBI Taxonomy" id="106549"/>
    <lineage>
        <taxon>Eukaryota</taxon>
        <taxon>Viridiplantae</taxon>
        <taxon>Streptophyta</taxon>
        <taxon>Embryophyta</taxon>
        <taxon>Tracheophyta</taxon>
        <taxon>Spermatophyta</taxon>
        <taxon>Magnoliopsida</taxon>
        <taxon>eudicotyledons</taxon>
        <taxon>Gunneridae</taxon>
        <taxon>Pentapetalae</taxon>
        <taxon>rosids</taxon>
        <taxon>fabids</taxon>
        <taxon>Rosales</taxon>
        <taxon>Rosaceae</taxon>
        <taxon>Amygdaloideae</taxon>
        <taxon>Maleae</taxon>
        <taxon>Malus</taxon>
    </lineage>
</organism>
<feature type="domain" description="Bet v I/Major latex protein" evidence="6">
    <location>
        <begin position="1"/>
        <end position="155"/>
    </location>
</feature>
<evidence type="ECO:0000256" key="5">
    <source>
        <dbReference type="ARBA" id="ARBA00078490"/>
    </source>
</evidence>
<keyword evidence="8" id="KW-1185">Reference proteome</keyword>
<dbReference type="GO" id="GO:0004864">
    <property type="term" value="F:protein phosphatase inhibitor activity"/>
    <property type="evidence" value="ECO:0007669"/>
    <property type="project" value="InterPro"/>
</dbReference>
<keyword evidence="2" id="KW-0611">Plant defense</keyword>
<evidence type="ECO:0000259" key="6">
    <source>
        <dbReference type="Pfam" id="PF00407"/>
    </source>
</evidence>
<dbReference type="GO" id="GO:0005634">
    <property type="term" value="C:nucleus"/>
    <property type="evidence" value="ECO:0007669"/>
    <property type="project" value="TreeGrafter"/>
</dbReference>
<dbReference type="Proteomes" id="UP000315295">
    <property type="component" value="Unassembled WGS sequence"/>
</dbReference>